<keyword evidence="2" id="KW-0812">Transmembrane</keyword>
<feature type="region of interest" description="Disordered" evidence="1">
    <location>
        <begin position="153"/>
        <end position="220"/>
    </location>
</feature>
<keyword evidence="2" id="KW-0472">Membrane</keyword>
<organism evidence="3 4">
    <name type="scientific">Cercophora newfieldiana</name>
    <dbReference type="NCBI Taxonomy" id="92897"/>
    <lineage>
        <taxon>Eukaryota</taxon>
        <taxon>Fungi</taxon>
        <taxon>Dikarya</taxon>
        <taxon>Ascomycota</taxon>
        <taxon>Pezizomycotina</taxon>
        <taxon>Sordariomycetes</taxon>
        <taxon>Sordariomycetidae</taxon>
        <taxon>Sordariales</taxon>
        <taxon>Lasiosphaeriaceae</taxon>
        <taxon>Cercophora</taxon>
    </lineage>
</organism>
<proteinExistence type="predicted"/>
<keyword evidence="4" id="KW-1185">Reference proteome</keyword>
<evidence type="ECO:0000313" key="4">
    <source>
        <dbReference type="Proteomes" id="UP001174936"/>
    </source>
</evidence>
<dbReference type="EMBL" id="JAULSV010000005">
    <property type="protein sequence ID" value="KAK0643599.1"/>
    <property type="molecule type" value="Genomic_DNA"/>
</dbReference>
<evidence type="ECO:0000313" key="3">
    <source>
        <dbReference type="EMBL" id="KAK0643599.1"/>
    </source>
</evidence>
<accession>A0AA39Y0P3</accession>
<keyword evidence="2" id="KW-1133">Transmembrane helix</keyword>
<sequence>MPPPVLLIWRHAQQPQASLTAIAADLLPLQPPTPIAPRQAATTTPTIPALYGAADSSPDPGAVAGITLGAVAGFLLVLYLVYVCINLGNPPENAESSVTGSVVMERKRTTAHRHSHHHHRRSHGEATVEVRRTSRVVPSAVIVEEVRGGRGGGERESIIIEEARRRGERGPPPRVVHADSDDEVVVIEEHSPPRRRRSRVRSVERRSGVYERRDSSSRAS</sequence>
<reference evidence="3" key="1">
    <citation type="submission" date="2023-06" db="EMBL/GenBank/DDBJ databases">
        <title>Genome-scale phylogeny and comparative genomics of the fungal order Sordariales.</title>
        <authorList>
            <consortium name="Lawrence Berkeley National Laboratory"/>
            <person name="Hensen N."/>
            <person name="Bonometti L."/>
            <person name="Westerberg I."/>
            <person name="Brannstrom I.O."/>
            <person name="Guillou S."/>
            <person name="Cros-Aarteil S."/>
            <person name="Calhoun S."/>
            <person name="Haridas S."/>
            <person name="Kuo A."/>
            <person name="Mondo S."/>
            <person name="Pangilinan J."/>
            <person name="Riley R."/>
            <person name="Labutti K."/>
            <person name="Andreopoulos B."/>
            <person name="Lipzen A."/>
            <person name="Chen C."/>
            <person name="Yanf M."/>
            <person name="Daum C."/>
            <person name="Ng V."/>
            <person name="Clum A."/>
            <person name="Steindorff A."/>
            <person name="Ohm R."/>
            <person name="Martin F."/>
            <person name="Silar P."/>
            <person name="Natvig D."/>
            <person name="Lalanne C."/>
            <person name="Gautier V."/>
            <person name="Ament-Velasquez S.L."/>
            <person name="Kruys A."/>
            <person name="Hutchinson M.I."/>
            <person name="Powell A.J."/>
            <person name="Barry K."/>
            <person name="Miller A.N."/>
            <person name="Grigoriev I.V."/>
            <person name="Debuchy R."/>
            <person name="Gladieux P."/>
            <person name="Thoren M.H."/>
            <person name="Johannesson H."/>
        </authorList>
    </citation>
    <scope>NUCLEOTIDE SEQUENCE</scope>
    <source>
        <strain evidence="3">SMH2532-1</strain>
    </source>
</reference>
<feature type="transmembrane region" description="Helical" evidence="2">
    <location>
        <begin position="62"/>
        <end position="85"/>
    </location>
</feature>
<feature type="compositionally biased region" description="Basic residues" evidence="1">
    <location>
        <begin position="110"/>
        <end position="122"/>
    </location>
</feature>
<protein>
    <submittedName>
        <fullName evidence="3">Uncharacterized protein</fullName>
    </submittedName>
</protein>
<comment type="caution">
    <text evidence="3">The sequence shown here is derived from an EMBL/GenBank/DDBJ whole genome shotgun (WGS) entry which is preliminary data.</text>
</comment>
<gene>
    <name evidence="3" type="ORF">B0T16DRAFT_459727</name>
</gene>
<dbReference type="AlphaFoldDB" id="A0AA39Y0P3"/>
<feature type="compositionally biased region" description="Basic and acidic residues" evidence="1">
    <location>
        <begin position="201"/>
        <end position="220"/>
    </location>
</feature>
<evidence type="ECO:0000256" key="1">
    <source>
        <dbReference type="SAM" id="MobiDB-lite"/>
    </source>
</evidence>
<feature type="region of interest" description="Disordered" evidence="1">
    <location>
        <begin position="110"/>
        <end position="130"/>
    </location>
</feature>
<dbReference type="Proteomes" id="UP001174936">
    <property type="component" value="Unassembled WGS sequence"/>
</dbReference>
<feature type="compositionally biased region" description="Basic and acidic residues" evidence="1">
    <location>
        <begin position="153"/>
        <end position="179"/>
    </location>
</feature>
<evidence type="ECO:0000256" key="2">
    <source>
        <dbReference type="SAM" id="Phobius"/>
    </source>
</evidence>
<name>A0AA39Y0P3_9PEZI</name>